<dbReference type="GO" id="GO:0003887">
    <property type="term" value="F:DNA-directed DNA polymerase activity"/>
    <property type="evidence" value="ECO:0007669"/>
    <property type="project" value="UniProtKB-EC"/>
</dbReference>
<dbReference type="Proteomes" id="UP000270924">
    <property type="component" value="Unassembled WGS sequence"/>
</dbReference>
<dbReference type="Pfam" id="PF24055">
    <property type="entry name" value="POL3_N"/>
    <property type="match status" value="1"/>
</dbReference>
<dbReference type="PANTHER" id="PTHR45812">
    <property type="entry name" value="DNA POLYMERASE ZETA CATALYTIC SUBUNIT"/>
    <property type="match status" value="1"/>
</dbReference>
<evidence type="ECO:0000313" key="6">
    <source>
        <dbReference type="Proteomes" id="UP000270924"/>
    </source>
</evidence>
<dbReference type="OrthoDB" id="2414538at2759"/>
<dbReference type="AlphaFoldDB" id="A0A3P7GCM9"/>
<feature type="region of interest" description="Disordered" evidence="2">
    <location>
        <begin position="432"/>
        <end position="479"/>
    </location>
</feature>
<name>A0A3P7GCM9_WUCBA</name>
<dbReference type="SUPFAM" id="SSF53098">
    <property type="entry name" value="Ribonuclease H-like"/>
    <property type="match status" value="1"/>
</dbReference>
<dbReference type="OMA" id="DWIENKE"/>
<dbReference type="InterPro" id="IPR012337">
    <property type="entry name" value="RNaseH-like_sf"/>
</dbReference>
<evidence type="ECO:0000259" key="3">
    <source>
        <dbReference type="Pfam" id="PF24055"/>
    </source>
</evidence>
<feature type="domain" description="DNA polymerase zeta catalytic subunit N-terminal" evidence="4">
    <location>
        <begin position="4"/>
        <end position="52"/>
    </location>
</feature>
<dbReference type="GO" id="GO:0042276">
    <property type="term" value="P:error-prone translesion synthesis"/>
    <property type="evidence" value="ECO:0007669"/>
    <property type="project" value="TreeGrafter"/>
</dbReference>
<dbReference type="InParanoid" id="A0A3P7GCM9"/>
<comment type="catalytic activity">
    <reaction evidence="1">
        <text>DNA(n) + a 2'-deoxyribonucleoside 5'-triphosphate = DNA(n+1) + diphosphate</text>
        <dbReference type="Rhea" id="RHEA:22508"/>
        <dbReference type="Rhea" id="RHEA-COMP:17339"/>
        <dbReference type="Rhea" id="RHEA-COMP:17340"/>
        <dbReference type="ChEBI" id="CHEBI:33019"/>
        <dbReference type="ChEBI" id="CHEBI:61560"/>
        <dbReference type="ChEBI" id="CHEBI:173112"/>
        <dbReference type="EC" id="2.7.7.7"/>
    </reaction>
</comment>
<dbReference type="PANTHER" id="PTHR45812:SF1">
    <property type="entry name" value="DNA POLYMERASE ZETA CATALYTIC SUBUNIT"/>
    <property type="match status" value="1"/>
</dbReference>
<dbReference type="GO" id="GO:0000724">
    <property type="term" value="P:double-strand break repair via homologous recombination"/>
    <property type="evidence" value="ECO:0007669"/>
    <property type="project" value="TreeGrafter"/>
</dbReference>
<feature type="compositionally biased region" description="Acidic residues" evidence="2">
    <location>
        <begin position="432"/>
        <end position="445"/>
    </location>
</feature>
<feature type="domain" description="DNA polymerase delta/zeta catalytic subunit N-terminal" evidence="3">
    <location>
        <begin position="53"/>
        <end position="129"/>
    </location>
</feature>
<proteinExistence type="predicted"/>
<gene>
    <name evidence="5" type="ORF">WBA_LOCUS11356</name>
</gene>
<dbReference type="InterPro" id="IPR056435">
    <property type="entry name" value="DPOD/Z_N"/>
</dbReference>
<organism evidence="5 6">
    <name type="scientific">Wuchereria bancrofti</name>
    <dbReference type="NCBI Taxonomy" id="6293"/>
    <lineage>
        <taxon>Eukaryota</taxon>
        <taxon>Metazoa</taxon>
        <taxon>Ecdysozoa</taxon>
        <taxon>Nematoda</taxon>
        <taxon>Chromadorea</taxon>
        <taxon>Rhabditida</taxon>
        <taxon>Spirurina</taxon>
        <taxon>Spiruromorpha</taxon>
        <taxon>Filarioidea</taxon>
        <taxon>Onchocercidae</taxon>
        <taxon>Wuchereria</taxon>
    </lineage>
</organism>
<evidence type="ECO:0000259" key="4">
    <source>
        <dbReference type="Pfam" id="PF24065"/>
    </source>
</evidence>
<dbReference type="GO" id="GO:0005634">
    <property type="term" value="C:nucleus"/>
    <property type="evidence" value="ECO:0007669"/>
    <property type="project" value="TreeGrafter"/>
</dbReference>
<dbReference type="Pfam" id="PF24065">
    <property type="entry name" value="REV3_N"/>
    <property type="match status" value="1"/>
</dbReference>
<reference evidence="5 6" key="1">
    <citation type="submission" date="2018-11" db="EMBL/GenBank/DDBJ databases">
        <authorList>
            <consortium name="Pathogen Informatics"/>
        </authorList>
    </citation>
    <scope>NUCLEOTIDE SEQUENCE [LARGE SCALE GENOMIC DNA]</scope>
</reference>
<evidence type="ECO:0000313" key="5">
    <source>
        <dbReference type="EMBL" id="VDM20548.1"/>
    </source>
</evidence>
<dbReference type="Gene3D" id="3.30.342.10">
    <property type="entry name" value="DNA Polymerase, chain B, domain 1"/>
    <property type="match status" value="1"/>
</dbReference>
<dbReference type="EMBL" id="UYWW01012330">
    <property type="protein sequence ID" value="VDM20548.1"/>
    <property type="molecule type" value="Genomic_DNA"/>
</dbReference>
<dbReference type="InterPro" id="IPR030559">
    <property type="entry name" value="PolZ_Rev3"/>
</dbReference>
<dbReference type="InterPro" id="IPR056447">
    <property type="entry name" value="REV3_N"/>
</dbReference>
<evidence type="ECO:0000256" key="2">
    <source>
        <dbReference type="SAM" id="MobiDB-lite"/>
    </source>
</evidence>
<feature type="compositionally biased region" description="Polar residues" evidence="2">
    <location>
        <begin position="463"/>
        <end position="479"/>
    </location>
</feature>
<sequence length="621" mass="70886">MTSLSVRNVTCDYYLEKPNGFNKLHLRTNVKVPIIRMFGILQTGQKCCVHVHGVFPYIVIRTTVQFTPEFASLLRNKIGSIVSDYNPRLKFNVNFAIYEIKSITARSLYGYHKNSENFVQILCYNPLQLRIIADALQKEARKNSIFQVYEAHIPYILQFFIDHSIFGMDMVNFSSVKFRVSPQRNLNDFYYQDLKVENIVNNIELVSPLLPSTTTAVECDIFAADITNASLYSASKMSNNPGLNYIWQDEQRRCQKKGEKLISKSSQEERPLSNTEKETDYLSRLHTFFNANASTVSFNATQSVAFDIPKDIRKIERNDPLVHDFEVTGTNIFDEELFLEDEDEMKELMEDNEQDFQEEIDLREEVGAICETVRSTDVTDLKIQAKLCGNSALFHGFSCTFNFSYIIFFCALTSSLFRHIFDPDFLEGISDGSDDDDNATEDEMTSDTSGIENVLQIGKSPKKSSQQSTNSNDLFESQPENIRTATASAIGSDHLDRSLRDFGASSQYSLFSFSSKTSSQISANETSNSYEGNQLSQQEDDWIENKEVINCAQCYEVDIESAWIPKGQQNNLKPECPKSEQWLRPSKRLSLRKKTNQICDIEQSCTADFGLSLFFFAFSKF</sequence>
<evidence type="ECO:0000256" key="1">
    <source>
        <dbReference type="ARBA" id="ARBA00049244"/>
    </source>
</evidence>
<protein>
    <submittedName>
        <fullName evidence="5">Uncharacterized protein</fullName>
    </submittedName>
</protein>
<dbReference type="GO" id="GO:0016035">
    <property type="term" value="C:zeta DNA polymerase complex"/>
    <property type="evidence" value="ECO:0007669"/>
    <property type="project" value="InterPro"/>
</dbReference>
<accession>A0A3P7GCM9</accession>
<feature type="region of interest" description="Disordered" evidence="2">
    <location>
        <begin position="257"/>
        <end position="277"/>
    </location>
</feature>
<keyword evidence="6" id="KW-1185">Reference proteome</keyword>